<dbReference type="AlphaFoldDB" id="A0A1I9G462"/>
<dbReference type="EMBL" id="LN857006">
    <property type="protein sequence ID" value="CDP99243.1"/>
    <property type="molecule type" value="Genomic_DNA"/>
</dbReference>
<keyword evidence="1" id="KW-0472">Membrane</keyword>
<accession>A0A1I9G462</accession>
<reference evidence="2" key="2">
    <citation type="submission" date="2012-12" db="EMBL/GenBank/DDBJ databases">
        <authorList>
            <consortium name="WormBase Consortium"/>
            <person name="Ghedin E."/>
            <person name="Paulini M."/>
        </authorList>
    </citation>
    <scope>NUCLEOTIDE SEQUENCE</scope>
    <source>
        <strain evidence="2">FR3</strain>
    </source>
</reference>
<proteinExistence type="predicted"/>
<name>A0A1I9G462_BRUMA</name>
<gene>
    <name evidence="2" type="primary">Bm13156</name>
    <name evidence="2" type="ORF">BM_Bm13156</name>
</gene>
<evidence type="ECO:0000313" key="2">
    <source>
        <dbReference type="EMBL" id="CDP99243.1"/>
    </source>
</evidence>
<organism evidence="2">
    <name type="scientific">Brugia malayi</name>
    <name type="common">Filarial nematode worm</name>
    <dbReference type="NCBI Taxonomy" id="6279"/>
    <lineage>
        <taxon>Eukaryota</taxon>
        <taxon>Metazoa</taxon>
        <taxon>Ecdysozoa</taxon>
        <taxon>Nematoda</taxon>
        <taxon>Chromadorea</taxon>
        <taxon>Rhabditida</taxon>
        <taxon>Spirurina</taxon>
        <taxon>Spiruromorpha</taxon>
        <taxon>Filarioidea</taxon>
        <taxon>Onchocercidae</taxon>
        <taxon>Brugia</taxon>
    </lineage>
</organism>
<reference evidence="2" key="1">
    <citation type="journal article" date="2007" name="Science">
        <title>Draft genome of the filarial nematode parasite Brugia malayi.</title>
        <authorList>
            <person name="Ghedin E."/>
            <person name="Wang S."/>
            <person name="Spiro D."/>
            <person name="Caler E."/>
            <person name="Zhao Q."/>
            <person name="Crabtree J."/>
            <person name="Allen J.E."/>
            <person name="Delcher A.L."/>
            <person name="Guiliano D.B."/>
            <person name="Miranda-Saavedra D."/>
            <person name="Angiuoli S.V."/>
            <person name="Creasy T."/>
            <person name="Amedeo P."/>
            <person name="Haas B."/>
            <person name="El-Sayed N.M."/>
            <person name="Wortman J.R."/>
            <person name="Feldblyum T."/>
            <person name="Tallon L."/>
            <person name="Schatz M."/>
            <person name="Shumway M."/>
            <person name="Koo H."/>
            <person name="Salzberg S.L."/>
            <person name="Schobel S."/>
            <person name="Pertea M."/>
            <person name="Pop M."/>
            <person name="White O."/>
            <person name="Barton G.J."/>
            <person name="Carlow C.K."/>
            <person name="Crawford M.J."/>
            <person name="Daub J."/>
            <person name="Dimmic M.W."/>
            <person name="Estes C.F."/>
            <person name="Foster J.M."/>
            <person name="Ganatra M."/>
            <person name="Gregory W.F."/>
            <person name="Johnson N.M."/>
            <person name="Jin J."/>
            <person name="Komuniecki R."/>
            <person name="Korf I."/>
            <person name="Kumar S."/>
            <person name="Laney S."/>
            <person name="Li B.W."/>
            <person name="Li W."/>
            <person name="Lindblom T.H."/>
            <person name="Lustigman S."/>
            <person name="Ma D."/>
            <person name="Maina C.V."/>
            <person name="Martin D.M."/>
            <person name="McCarter J.P."/>
            <person name="McReynolds L."/>
            <person name="Mitreva M."/>
            <person name="Nutman T.B."/>
            <person name="Parkinson J."/>
            <person name="Peregrin-Alvarez J.M."/>
            <person name="Poole C."/>
            <person name="Ren Q."/>
            <person name="Saunders L."/>
            <person name="Sluder A.E."/>
            <person name="Smith K."/>
            <person name="Stanke M."/>
            <person name="Unnasch T.R."/>
            <person name="Ware J."/>
            <person name="Wei A.D."/>
            <person name="Weil G."/>
            <person name="Williams D.J."/>
            <person name="Zhang Y."/>
            <person name="Williams S.A."/>
            <person name="Fraser-Liggett C."/>
            <person name="Slatko B."/>
            <person name="Blaxter M.L."/>
            <person name="Scott A.L."/>
        </authorList>
    </citation>
    <scope>NUCLEOTIDE SEQUENCE</scope>
    <source>
        <strain evidence="2">FR3</strain>
    </source>
</reference>
<evidence type="ECO:0000256" key="1">
    <source>
        <dbReference type="SAM" id="Phobius"/>
    </source>
</evidence>
<keyword evidence="1" id="KW-0812">Transmembrane</keyword>
<keyword evidence="1" id="KW-1133">Transmembrane helix</keyword>
<feature type="transmembrane region" description="Helical" evidence="1">
    <location>
        <begin position="23"/>
        <end position="44"/>
    </location>
</feature>
<sequence length="54" mass="6391">MARNKKLAEVMTISVDNSYYNKYMLLLIVTIVDWSISRILDVFFSFSQQLSLHF</sequence>
<protein>
    <submittedName>
        <fullName evidence="2">Bm13156</fullName>
    </submittedName>
</protein>